<comment type="subcellular location">
    <subcellularLocation>
        <location evidence="2">Endomembrane system</location>
        <topology evidence="2">Multi-pass membrane protein</topology>
    </subcellularLocation>
</comment>
<comment type="catalytic activity">
    <reaction evidence="1">
        <text>9-(9Z-hexadecenoyloxy)-octadecanoate + H2O = (9Z)-hexadecenoate + 9-hydroxy-octadecanoate + H(+)</text>
        <dbReference type="Rhea" id="RHEA:52068"/>
        <dbReference type="ChEBI" id="CHEBI:15377"/>
        <dbReference type="ChEBI" id="CHEBI:15378"/>
        <dbReference type="ChEBI" id="CHEBI:32372"/>
        <dbReference type="ChEBI" id="CHEBI:136286"/>
        <dbReference type="ChEBI" id="CHEBI:136309"/>
    </reaction>
    <physiologicalReaction direction="left-to-right" evidence="1">
        <dbReference type="Rhea" id="RHEA:52069"/>
    </physiologicalReaction>
</comment>
<evidence type="ECO:0000256" key="13">
    <source>
        <dbReference type="ARBA" id="ARBA00049221"/>
    </source>
</evidence>
<reference evidence="18 19" key="1">
    <citation type="submission" date="2015-08" db="EMBL/GenBank/DDBJ databases">
        <title>Ancestral chromatin configuration constrains chromatin evolution on differentiating sex chromosomes in Drosophila.</title>
        <authorList>
            <person name="Zhou Q."/>
            <person name="Bachtrog D."/>
        </authorList>
    </citation>
    <scope>NUCLEOTIDE SEQUENCE [LARGE SCALE GENOMIC DNA]</scope>
    <source>
        <tissue evidence="18">Whole larvae</tissue>
    </source>
</reference>
<dbReference type="OMA" id="NWLNHTM"/>
<proteinExistence type="inferred from homology"/>
<gene>
    <name evidence="18" type="ORF">Dbus_chr3Lg865</name>
</gene>
<keyword evidence="5 17" id="KW-1133">Transmembrane helix</keyword>
<dbReference type="EMBL" id="CP012525">
    <property type="protein sequence ID" value="ALC43699.1"/>
    <property type="molecule type" value="Genomic_DNA"/>
</dbReference>
<dbReference type="PANTHER" id="PTHR10989:SF16">
    <property type="entry name" value="AT02829P-RELATED"/>
    <property type="match status" value="1"/>
</dbReference>
<evidence type="ECO:0000256" key="5">
    <source>
        <dbReference type="ARBA" id="ARBA00022989"/>
    </source>
</evidence>
<dbReference type="GO" id="GO:0012505">
    <property type="term" value="C:endomembrane system"/>
    <property type="evidence" value="ECO:0007669"/>
    <property type="project" value="UniProtKB-SubCell"/>
</dbReference>
<comment type="catalytic activity">
    <reaction evidence="13">
        <text>9-octadecanoyloxy-octadecanoate + H2O = 9-hydroxy-octadecanoate + octadecanoate + H(+)</text>
        <dbReference type="Rhea" id="RHEA:52096"/>
        <dbReference type="ChEBI" id="CHEBI:15377"/>
        <dbReference type="ChEBI" id="CHEBI:15378"/>
        <dbReference type="ChEBI" id="CHEBI:25629"/>
        <dbReference type="ChEBI" id="CHEBI:136286"/>
        <dbReference type="ChEBI" id="CHEBI:136373"/>
    </reaction>
    <physiologicalReaction direction="left-to-right" evidence="13">
        <dbReference type="Rhea" id="RHEA:52097"/>
    </physiologicalReaction>
</comment>
<dbReference type="InterPro" id="IPR006838">
    <property type="entry name" value="ADTRP_AIG1"/>
</dbReference>
<evidence type="ECO:0000256" key="7">
    <source>
        <dbReference type="ARBA" id="ARBA00047368"/>
    </source>
</evidence>
<evidence type="ECO:0000256" key="10">
    <source>
        <dbReference type="ARBA" id="ARBA00048680"/>
    </source>
</evidence>
<comment type="catalytic activity">
    <reaction evidence="16">
        <text>12-(9Z-hexadecenoyloxy)-octadecanoate + H2O = 12-hydroxyoctadecanoate + (9Z)-hexadecenoate + H(+)</text>
        <dbReference type="Rhea" id="RHEA:52072"/>
        <dbReference type="ChEBI" id="CHEBI:15377"/>
        <dbReference type="ChEBI" id="CHEBI:15378"/>
        <dbReference type="ChEBI" id="CHEBI:32372"/>
        <dbReference type="ChEBI" id="CHEBI:84201"/>
        <dbReference type="ChEBI" id="CHEBI:136312"/>
    </reaction>
    <physiologicalReaction direction="left-to-right" evidence="16">
        <dbReference type="Rhea" id="RHEA:52073"/>
    </physiologicalReaction>
</comment>
<evidence type="ECO:0000256" key="15">
    <source>
        <dbReference type="ARBA" id="ARBA00049322"/>
    </source>
</evidence>
<evidence type="ECO:0000313" key="19">
    <source>
        <dbReference type="Proteomes" id="UP000494163"/>
    </source>
</evidence>
<dbReference type="AlphaFoldDB" id="A0A0M3QW82"/>
<keyword evidence="6 17" id="KW-0472">Membrane</keyword>
<dbReference type="OrthoDB" id="1898221at2759"/>
<protein>
    <submittedName>
        <fullName evidence="18">CG6149</fullName>
    </submittedName>
</protein>
<feature type="transmembrane region" description="Helical" evidence="17">
    <location>
        <begin position="191"/>
        <end position="217"/>
    </location>
</feature>
<comment type="catalytic activity">
    <reaction evidence="15">
        <text>13-(9Z-hexadecenoyloxy)-octadecanoate + H2O = 13-hydroxy-octadecanoate + (9Z)-hexadecenoate + H(+)</text>
        <dbReference type="Rhea" id="RHEA:52076"/>
        <dbReference type="ChEBI" id="CHEBI:15377"/>
        <dbReference type="ChEBI" id="CHEBI:15378"/>
        <dbReference type="ChEBI" id="CHEBI:32372"/>
        <dbReference type="ChEBI" id="CHEBI:136304"/>
        <dbReference type="ChEBI" id="CHEBI:136315"/>
    </reaction>
    <physiologicalReaction direction="left-to-right" evidence="15">
        <dbReference type="Rhea" id="RHEA:52077"/>
    </physiologicalReaction>
</comment>
<organism evidence="18 19">
    <name type="scientific">Drosophila busckii</name>
    <name type="common">Fruit fly</name>
    <dbReference type="NCBI Taxonomy" id="30019"/>
    <lineage>
        <taxon>Eukaryota</taxon>
        <taxon>Metazoa</taxon>
        <taxon>Ecdysozoa</taxon>
        <taxon>Arthropoda</taxon>
        <taxon>Hexapoda</taxon>
        <taxon>Insecta</taxon>
        <taxon>Pterygota</taxon>
        <taxon>Neoptera</taxon>
        <taxon>Endopterygota</taxon>
        <taxon>Diptera</taxon>
        <taxon>Brachycera</taxon>
        <taxon>Muscomorpha</taxon>
        <taxon>Ephydroidea</taxon>
        <taxon>Drosophilidae</taxon>
        <taxon>Drosophila</taxon>
    </lineage>
</organism>
<dbReference type="PANTHER" id="PTHR10989">
    <property type="entry name" value="ANDROGEN-INDUCED PROTEIN 1-RELATED"/>
    <property type="match status" value="1"/>
</dbReference>
<evidence type="ECO:0000256" key="12">
    <source>
        <dbReference type="ARBA" id="ARBA00048800"/>
    </source>
</evidence>
<comment type="catalytic activity">
    <reaction evidence="7">
        <text>12-hexadecanoyloxy-octadecanoate + H2O = 12-hydroxyoctadecanoate + hexadecanoate + H(+)</text>
        <dbReference type="Rhea" id="RHEA:52056"/>
        <dbReference type="ChEBI" id="CHEBI:7896"/>
        <dbReference type="ChEBI" id="CHEBI:15377"/>
        <dbReference type="ChEBI" id="CHEBI:15378"/>
        <dbReference type="ChEBI" id="CHEBI:83677"/>
        <dbReference type="ChEBI" id="CHEBI:84201"/>
    </reaction>
    <physiologicalReaction direction="left-to-right" evidence="7">
        <dbReference type="Rhea" id="RHEA:52057"/>
    </physiologicalReaction>
</comment>
<comment type="catalytic activity">
    <reaction evidence="8">
        <text>13-octadecanoyloxy-octadecanoate + H2O = 13-hydroxy-octadecanoate + octadecanoate + H(+)</text>
        <dbReference type="Rhea" id="RHEA:52084"/>
        <dbReference type="ChEBI" id="CHEBI:15377"/>
        <dbReference type="ChEBI" id="CHEBI:15378"/>
        <dbReference type="ChEBI" id="CHEBI:25629"/>
        <dbReference type="ChEBI" id="CHEBI:136304"/>
        <dbReference type="ChEBI" id="CHEBI:136335"/>
    </reaction>
    <physiologicalReaction direction="left-to-right" evidence="8">
        <dbReference type="Rhea" id="RHEA:52085"/>
    </physiologicalReaction>
</comment>
<sequence length="235" mass="27379">MMLQQQRQQQQPLRRNLCLHLLALGHLGYATYYDYKYAQLPLLAVELRLEPTMGYKFNYLTFLNGLLQSSYYLLAVACDLLPARALSRWRDFLLASLVVPLALTVSITFWLLYALPSYVIYPQLLQQIYPRWLNHSLHSFVVLYALLELCLTPHRYPRRREGFMCLGLSLAGYLLWLHVVHHHTHIWAYPFLHAFSTPLLYCFFAFIVGAAFGYYALGELLSAAAWPTDELADWK</sequence>
<comment type="catalytic activity">
    <reaction evidence="12">
        <text>9-(9Z-octadecenoyloxy)-octadecanoate + H2O = 9-hydroxy-octadecanoate + (9Z)-octadecenoate + H(+)</text>
        <dbReference type="Rhea" id="RHEA:52048"/>
        <dbReference type="ChEBI" id="CHEBI:15377"/>
        <dbReference type="ChEBI" id="CHEBI:15378"/>
        <dbReference type="ChEBI" id="CHEBI:30823"/>
        <dbReference type="ChEBI" id="CHEBI:136282"/>
        <dbReference type="ChEBI" id="CHEBI:136286"/>
    </reaction>
    <physiologicalReaction direction="left-to-right" evidence="12">
        <dbReference type="Rhea" id="RHEA:52049"/>
    </physiologicalReaction>
</comment>
<evidence type="ECO:0000313" key="18">
    <source>
        <dbReference type="EMBL" id="ALC43699.1"/>
    </source>
</evidence>
<dbReference type="Proteomes" id="UP000494163">
    <property type="component" value="Chromosome 3L"/>
</dbReference>
<comment type="similarity">
    <text evidence="3">Belongs to the AIG1 family.</text>
</comment>
<feature type="transmembrane region" description="Helical" evidence="17">
    <location>
        <begin position="132"/>
        <end position="151"/>
    </location>
</feature>
<feature type="transmembrane region" description="Helical" evidence="17">
    <location>
        <begin position="92"/>
        <end position="112"/>
    </location>
</feature>
<evidence type="ECO:0000256" key="3">
    <source>
        <dbReference type="ARBA" id="ARBA00009300"/>
    </source>
</evidence>
<evidence type="ECO:0000256" key="11">
    <source>
        <dbReference type="ARBA" id="ARBA00048701"/>
    </source>
</evidence>
<name>A0A0M3QW82_DROBS</name>
<evidence type="ECO:0000256" key="6">
    <source>
        <dbReference type="ARBA" id="ARBA00023136"/>
    </source>
</evidence>
<accession>A0A0M3QW82</accession>
<comment type="catalytic activity">
    <reaction evidence="10">
        <text>12-octadecanoyloxy-octadecanoate + H2O = 12-hydroxyoctadecanoate + octadecanoate + H(+)</text>
        <dbReference type="Rhea" id="RHEA:52080"/>
        <dbReference type="ChEBI" id="CHEBI:15377"/>
        <dbReference type="ChEBI" id="CHEBI:15378"/>
        <dbReference type="ChEBI" id="CHEBI:25629"/>
        <dbReference type="ChEBI" id="CHEBI:84201"/>
        <dbReference type="ChEBI" id="CHEBI:136330"/>
    </reaction>
    <physiologicalReaction direction="left-to-right" evidence="10">
        <dbReference type="Rhea" id="RHEA:52081"/>
    </physiologicalReaction>
</comment>
<evidence type="ECO:0000256" key="16">
    <source>
        <dbReference type="ARBA" id="ARBA00049428"/>
    </source>
</evidence>
<evidence type="ECO:0000256" key="2">
    <source>
        <dbReference type="ARBA" id="ARBA00004127"/>
    </source>
</evidence>
<keyword evidence="19" id="KW-1185">Reference proteome</keyword>
<evidence type="ECO:0000256" key="17">
    <source>
        <dbReference type="SAM" id="Phobius"/>
    </source>
</evidence>
<keyword evidence="4 17" id="KW-0812">Transmembrane</keyword>
<dbReference type="GO" id="GO:0016020">
    <property type="term" value="C:membrane"/>
    <property type="evidence" value="ECO:0007669"/>
    <property type="project" value="InterPro"/>
</dbReference>
<comment type="catalytic activity">
    <reaction evidence="14">
        <text>13-(9Z-octadecenoyloxy)-octadecanoate + H2O = 13-hydroxy-octadecanoate + (9Z)-octadecenoate + H(+)</text>
        <dbReference type="Rhea" id="RHEA:52064"/>
        <dbReference type="ChEBI" id="CHEBI:15377"/>
        <dbReference type="ChEBI" id="CHEBI:15378"/>
        <dbReference type="ChEBI" id="CHEBI:30823"/>
        <dbReference type="ChEBI" id="CHEBI:136303"/>
        <dbReference type="ChEBI" id="CHEBI:136304"/>
    </reaction>
    <physiologicalReaction direction="left-to-right" evidence="14">
        <dbReference type="Rhea" id="RHEA:52065"/>
    </physiologicalReaction>
</comment>
<dbReference type="Pfam" id="PF04750">
    <property type="entry name" value="Far-17a_AIG1"/>
    <property type="match status" value="1"/>
</dbReference>
<evidence type="ECO:0000256" key="1">
    <source>
        <dbReference type="ARBA" id="ARBA00000923"/>
    </source>
</evidence>
<evidence type="ECO:0000256" key="4">
    <source>
        <dbReference type="ARBA" id="ARBA00022692"/>
    </source>
</evidence>
<evidence type="ECO:0000256" key="8">
    <source>
        <dbReference type="ARBA" id="ARBA00047427"/>
    </source>
</evidence>
<comment type="catalytic activity">
    <reaction evidence="11">
        <text>12-(9Z-octadecenoyloxy)-octadecanoate + H2O = 12-hydroxyoctadecanoate + (9Z)-octadecenoate + H(+)</text>
        <dbReference type="Rhea" id="RHEA:52060"/>
        <dbReference type="ChEBI" id="CHEBI:15377"/>
        <dbReference type="ChEBI" id="CHEBI:15378"/>
        <dbReference type="ChEBI" id="CHEBI:30823"/>
        <dbReference type="ChEBI" id="CHEBI:84201"/>
        <dbReference type="ChEBI" id="CHEBI:136302"/>
    </reaction>
    <physiologicalReaction direction="left-to-right" evidence="11">
        <dbReference type="Rhea" id="RHEA:52061"/>
    </physiologicalReaction>
</comment>
<evidence type="ECO:0000256" key="9">
    <source>
        <dbReference type="ARBA" id="ARBA00047863"/>
    </source>
</evidence>
<comment type="catalytic activity">
    <reaction evidence="9">
        <text>9-hexadecanoyloxy-octadecanoate + H2O = 9-hydroxy-octadecanoate + hexadecanoate + H(+)</text>
        <dbReference type="Rhea" id="RHEA:52052"/>
        <dbReference type="ChEBI" id="CHEBI:7896"/>
        <dbReference type="ChEBI" id="CHEBI:15377"/>
        <dbReference type="ChEBI" id="CHEBI:15378"/>
        <dbReference type="ChEBI" id="CHEBI:83670"/>
        <dbReference type="ChEBI" id="CHEBI:136286"/>
    </reaction>
    <physiologicalReaction direction="left-to-right" evidence="9">
        <dbReference type="Rhea" id="RHEA:52053"/>
    </physiologicalReaction>
</comment>
<feature type="transmembrane region" description="Helical" evidence="17">
    <location>
        <begin position="163"/>
        <end position="179"/>
    </location>
</feature>
<evidence type="ECO:0000256" key="14">
    <source>
        <dbReference type="ARBA" id="ARBA00049296"/>
    </source>
</evidence>